<comment type="caution">
    <text evidence="2">The sequence shown here is derived from an EMBL/GenBank/DDBJ whole genome shotgun (WGS) entry which is preliminary data.</text>
</comment>
<evidence type="ECO:0000313" key="3">
    <source>
        <dbReference type="Proteomes" id="UP001275315"/>
    </source>
</evidence>
<evidence type="ECO:0000313" key="2">
    <source>
        <dbReference type="EMBL" id="MDY0410507.1"/>
    </source>
</evidence>
<feature type="transmembrane region" description="Helical" evidence="1">
    <location>
        <begin position="25"/>
        <end position="47"/>
    </location>
</feature>
<gene>
    <name evidence="2" type="ORF">RWD45_20670</name>
</gene>
<dbReference type="EMBL" id="JAWDIQ010000003">
    <property type="protein sequence ID" value="MDY0410507.1"/>
    <property type="molecule type" value="Genomic_DNA"/>
</dbReference>
<accession>A0ABU5CVV9</accession>
<keyword evidence="1" id="KW-0812">Transmembrane</keyword>
<keyword evidence="3" id="KW-1185">Reference proteome</keyword>
<proteinExistence type="predicted"/>
<reference evidence="2 3" key="1">
    <citation type="submission" date="2023-10" db="EMBL/GenBank/DDBJ databases">
        <title>Virgibacillus soli CC-YMP-6 genome.</title>
        <authorList>
            <person name="Miliotis G."/>
            <person name="Sengupta P."/>
            <person name="Hameed A."/>
            <person name="Chuvochina M."/>
            <person name="Mcdonagh F."/>
            <person name="Simpson A.C."/>
            <person name="Singh N.K."/>
            <person name="Rekha P.D."/>
            <person name="Raman K."/>
            <person name="Hugenholtz P."/>
            <person name="Venkateswaran K."/>
        </authorList>
    </citation>
    <scope>NUCLEOTIDE SEQUENCE [LARGE SCALE GENOMIC DNA]</scope>
    <source>
        <strain evidence="2 3">CC-YMP-6</strain>
    </source>
</reference>
<evidence type="ECO:0000256" key="1">
    <source>
        <dbReference type="SAM" id="Phobius"/>
    </source>
</evidence>
<dbReference type="Proteomes" id="UP001275315">
    <property type="component" value="Unassembled WGS sequence"/>
</dbReference>
<dbReference type="RefSeq" id="WP_320381392.1">
    <property type="nucleotide sequence ID" value="NZ_JAWDIQ010000003.1"/>
</dbReference>
<keyword evidence="1" id="KW-0472">Membrane</keyword>
<protein>
    <submittedName>
        <fullName evidence="2">Uncharacterized protein</fullName>
    </submittedName>
</protein>
<keyword evidence="1" id="KW-1133">Transmembrane helix</keyword>
<organism evidence="2 3">
    <name type="scientific">Paracerasibacillus soli</name>
    <dbReference type="NCBI Taxonomy" id="480284"/>
    <lineage>
        <taxon>Bacteria</taxon>
        <taxon>Bacillati</taxon>
        <taxon>Bacillota</taxon>
        <taxon>Bacilli</taxon>
        <taxon>Bacillales</taxon>
        <taxon>Bacillaceae</taxon>
        <taxon>Paracerasibacillus</taxon>
    </lineage>
</organism>
<name>A0ABU5CVV9_9BACI</name>
<sequence>MTDWSWIEEVNPAEVPENGPYRVAALYPVSVIWGIVYIADTINAWYYTIFPEK</sequence>